<dbReference type="Proteomes" id="UP000620124">
    <property type="component" value="Unassembled WGS sequence"/>
</dbReference>
<protein>
    <submittedName>
        <fullName evidence="2">Uncharacterized protein</fullName>
    </submittedName>
</protein>
<gene>
    <name evidence="2" type="ORF">MVEN_00848200</name>
</gene>
<keyword evidence="3" id="KW-1185">Reference proteome</keyword>
<name>A0A8H6YGR8_9AGAR</name>
<evidence type="ECO:0000313" key="2">
    <source>
        <dbReference type="EMBL" id="KAF7358011.1"/>
    </source>
</evidence>
<accession>A0A8H6YGR8</accession>
<proteinExistence type="predicted"/>
<reference evidence="2" key="1">
    <citation type="submission" date="2020-05" db="EMBL/GenBank/DDBJ databases">
        <title>Mycena genomes resolve the evolution of fungal bioluminescence.</title>
        <authorList>
            <person name="Tsai I.J."/>
        </authorList>
    </citation>
    <scope>NUCLEOTIDE SEQUENCE</scope>
    <source>
        <strain evidence="2">CCC161011</strain>
    </source>
</reference>
<evidence type="ECO:0000256" key="1">
    <source>
        <dbReference type="SAM" id="MobiDB-lite"/>
    </source>
</evidence>
<dbReference type="AlphaFoldDB" id="A0A8H6YGR8"/>
<sequence length="379" mass="42099">MDKTFVNIPGRLVQQLNPMLSIWTQSKPTYLFESSELMAFGATLLEQLSREDLKHIPSGTSTKSFPYQFQGKACFLCKNDSNGHSIDPEPQKCCSKCTPPVPLDISQGQRILEHCGAHLLYDSSINRQHEHCGLRMRLTPMCVFHLKKSNGKPQIDWDKSTCLLKVSIRSCLAFCNLQHRGVPENQGEPSTNSLPPQAESAVGPVDMERPLPPAALSDDDDDDMPPPSLLLRHQRAVHQCIESEDEMDDDYHQPLPRNMLDSGKAQADGLQDKDISTPLTTPQEIEQELAEIGEELTLNAPIKAHNSHEPALLFLAETPDDGRELPQTVEEQIVPAKQMQRAAKLLNLGGCDTCQETITDAEKNDRSLVAECSKKGCET</sequence>
<feature type="region of interest" description="Disordered" evidence="1">
    <location>
        <begin position="182"/>
        <end position="226"/>
    </location>
</feature>
<organism evidence="2 3">
    <name type="scientific">Mycena venus</name>
    <dbReference type="NCBI Taxonomy" id="2733690"/>
    <lineage>
        <taxon>Eukaryota</taxon>
        <taxon>Fungi</taxon>
        <taxon>Dikarya</taxon>
        <taxon>Basidiomycota</taxon>
        <taxon>Agaricomycotina</taxon>
        <taxon>Agaricomycetes</taxon>
        <taxon>Agaricomycetidae</taxon>
        <taxon>Agaricales</taxon>
        <taxon>Marasmiineae</taxon>
        <taxon>Mycenaceae</taxon>
        <taxon>Mycena</taxon>
    </lineage>
</organism>
<dbReference type="OrthoDB" id="3241874at2759"/>
<comment type="caution">
    <text evidence="2">The sequence shown here is derived from an EMBL/GenBank/DDBJ whole genome shotgun (WGS) entry which is preliminary data.</text>
</comment>
<evidence type="ECO:0000313" key="3">
    <source>
        <dbReference type="Proteomes" id="UP000620124"/>
    </source>
</evidence>
<dbReference type="EMBL" id="JACAZI010000006">
    <property type="protein sequence ID" value="KAF7358011.1"/>
    <property type="molecule type" value="Genomic_DNA"/>
</dbReference>